<dbReference type="OrthoDB" id="4026295at2759"/>
<dbReference type="Pfam" id="PF12222">
    <property type="entry name" value="PNGaseA"/>
    <property type="match status" value="1"/>
</dbReference>
<dbReference type="Proteomes" id="UP000000707">
    <property type="component" value="Unassembled WGS sequence"/>
</dbReference>
<dbReference type="GeneID" id="18250278"/>
<dbReference type="RefSeq" id="XP_006686151.1">
    <property type="nucleotide sequence ID" value="XM_006686088.1"/>
</dbReference>
<dbReference type="eggNOG" id="ENOG502RQFI">
    <property type="taxonomic scope" value="Eukaryota"/>
</dbReference>
<evidence type="ECO:0000313" key="4">
    <source>
        <dbReference type="Proteomes" id="UP000000707"/>
    </source>
</evidence>
<keyword evidence="1" id="KW-0812">Transmembrane</keyword>
<sequence>MAIELSEKDELLQHQLDLELNKPIQKKSRARAFANGALASFTGLLVVLYFLRQSPAVECFSPFAIFASVFAPVAPAPITVEVFEVSPDLTLSADAYVLNTTVFNQTLSDGIAFDYEAPVDFNFTGAFLTLNFSNEALVAGKPVVAEISVDDTPVWRTSTPYSKLNTITQSSTVKNVTELLSLFTEDKSISINFLEGSAAATDVVLVLSLYNDTLTAAPVAKTPITVEDILSAHGPADIIFPLTNAGKPFKLPTDSFSVTLPQLESNVTVAKVSLFASATEEEITYFKNDIGKIGEPASSGPLRYINVYVNDVYISSIAPKPALFHANEVSDNANITSLWQPLADVGAFQGLTYEVDLVSVLPFLWADDANLVVEVVSPVGAANKAPGVPPVLAHPVIPGENVITTGSWFVSGNLLAWESSLISSAVGEVLIGESSEKDSGVVVEPPMASPFAPSIKTEIVKSFIDAGIISELNFTLLDNSTANYTVEFNSSTHSILSKHSKSIKTIAGPPGSGAGTSTTTSTLTLITGIKNNFAILDVASGIAVFTKNETLDFPLNYNESAVDKKVAFVPPSTSSKLTFSIGSKAKLSINGLKTSSYKVKESASLDDIIGTTTDVKVEIETVGELPYSREVEATNGVITKDTSVA</sequence>
<protein>
    <recommendedName>
        <fullName evidence="2">Peptide N-acetyl-beta-D-glucosaminyl asparaginase amidase A N-terminal domain-containing protein</fullName>
    </recommendedName>
</protein>
<dbReference type="InterPro" id="IPR021102">
    <property type="entry name" value="PNGase_A"/>
</dbReference>
<evidence type="ECO:0000313" key="3">
    <source>
        <dbReference type="EMBL" id="EGV63837.1"/>
    </source>
</evidence>
<accession>G3B4I2</accession>
<feature type="domain" description="Peptide N-acetyl-beta-D-glucosaminyl asparaginase amidase A N-terminal" evidence="2">
    <location>
        <begin position="95"/>
        <end position="424"/>
    </location>
</feature>
<evidence type="ECO:0000259" key="2">
    <source>
        <dbReference type="Pfam" id="PF12222"/>
    </source>
</evidence>
<gene>
    <name evidence="3" type="ORF">CANTEDRAFT_93344</name>
</gene>
<organism evidence="4">
    <name type="scientific">Candida tenuis (strain ATCC 10573 / BCRC 21748 / CBS 615 / JCM 9827 / NBRC 10315 / NRRL Y-1498 / VKM Y-70)</name>
    <name type="common">Yeast</name>
    <name type="synonym">Yamadazyma tenuis</name>
    <dbReference type="NCBI Taxonomy" id="590646"/>
    <lineage>
        <taxon>Eukaryota</taxon>
        <taxon>Fungi</taxon>
        <taxon>Dikarya</taxon>
        <taxon>Ascomycota</taxon>
        <taxon>Saccharomycotina</taxon>
        <taxon>Pichiomycetes</taxon>
        <taxon>Debaryomycetaceae</taxon>
        <taxon>Yamadazyma</taxon>
    </lineage>
</organism>
<feature type="transmembrane region" description="Helical" evidence="1">
    <location>
        <begin position="32"/>
        <end position="51"/>
    </location>
</feature>
<name>G3B4I2_CANTC</name>
<reference evidence="3 4" key="1">
    <citation type="journal article" date="2011" name="Proc. Natl. Acad. Sci. U.S.A.">
        <title>Comparative genomics of xylose-fermenting fungi for enhanced biofuel production.</title>
        <authorList>
            <person name="Wohlbach D.J."/>
            <person name="Kuo A."/>
            <person name="Sato T.K."/>
            <person name="Potts K.M."/>
            <person name="Salamov A.A."/>
            <person name="LaButti K.M."/>
            <person name="Sun H."/>
            <person name="Clum A."/>
            <person name="Pangilinan J.L."/>
            <person name="Lindquist E.A."/>
            <person name="Lucas S."/>
            <person name="Lapidus A."/>
            <person name="Jin M."/>
            <person name="Gunawan C."/>
            <person name="Balan V."/>
            <person name="Dale B.E."/>
            <person name="Jeffries T.W."/>
            <person name="Zinkel R."/>
            <person name="Barry K.W."/>
            <person name="Grigoriev I.V."/>
            <person name="Gasch A.P."/>
        </authorList>
    </citation>
    <scope>NUCLEOTIDE SEQUENCE [LARGE SCALE GENOMIC DNA]</scope>
    <source>
        <strain evidence="4">ATCC 10573 / BCRC 21748 / CBS 615 / JCM 9827 / NBRC 10315 / NRRL Y-1498 / VKM Y-70</strain>
    </source>
</reference>
<evidence type="ECO:0000256" key="1">
    <source>
        <dbReference type="SAM" id="Phobius"/>
    </source>
</evidence>
<dbReference type="HOGENOM" id="CLU_424502_0_0_1"/>
<dbReference type="InterPro" id="IPR056948">
    <property type="entry name" value="PNGaseA_N"/>
</dbReference>
<keyword evidence="4" id="KW-1185">Reference proteome</keyword>
<keyword evidence="1" id="KW-1133">Transmembrane helix</keyword>
<dbReference type="EMBL" id="GL996521">
    <property type="protein sequence ID" value="EGV63837.1"/>
    <property type="molecule type" value="Genomic_DNA"/>
</dbReference>
<keyword evidence="1" id="KW-0472">Membrane</keyword>
<dbReference type="AlphaFoldDB" id="G3B4I2"/>
<dbReference type="PANTHER" id="PTHR31104">
    <property type="entry name" value="PEPTIDE-N4-(N-ACETYL-BETA-GLUCOSAMINYL)ASPARAGINE AMIDASE A PROTEIN"/>
    <property type="match status" value="1"/>
</dbReference>
<dbReference type="KEGG" id="cten:18250278"/>
<proteinExistence type="predicted"/>